<protein>
    <submittedName>
        <fullName evidence="2">Phenylacetate-CoA oxygenase subunit PaaA</fullName>
    </submittedName>
</protein>
<dbReference type="Proteomes" id="UP000011585">
    <property type="component" value="Unassembled WGS sequence"/>
</dbReference>
<organism evidence="1 3">
    <name type="scientific">Halogeometricum borinquense (strain ATCC 700274 / DSM 11551 / JCM 10706 / KCTC 4070 / PR3)</name>
    <dbReference type="NCBI Taxonomy" id="469382"/>
    <lineage>
        <taxon>Archaea</taxon>
        <taxon>Methanobacteriati</taxon>
        <taxon>Methanobacteriota</taxon>
        <taxon>Stenosarchaea group</taxon>
        <taxon>Halobacteria</taxon>
        <taxon>Halobacteriales</taxon>
        <taxon>Haloferacaceae</taxon>
        <taxon>Halogeometricum</taxon>
    </lineage>
</organism>
<dbReference type="InterPro" id="IPR009078">
    <property type="entry name" value="Ferritin-like_SF"/>
</dbReference>
<dbReference type="PANTHER" id="PTHR30458:SF2">
    <property type="entry name" value="1,2-PHENYLACETYL-COA EPOXIDASE, SUBUNIT A"/>
    <property type="match status" value="1"/>
</dbReference>
<evidence type="ECO:0000313" key="3">
    <source>
        <dbReference type="Proteomes" id="UP000006663"/>
    </source>
</evidence>
<geneLocation type="plasmid" evidence="1 3">
    <name>pHBOR04</name>
</geneLocation>
<dbReference type="SUPFAM" id="SSF47240">
    <property type="entry name" value="Ferritin-like"/>
    <property type="match status" value="1"/>
</dbReference>
<gene>
    <name evidence="2" type="primary">paaA</name>
    <name evidence="1" type="ordered locus">Hbor_36280</name>
    <name evidence="2" type="ORF">C499_12230</name>
</gene>
<dbReference type="AlphaFoldDB" id="E4NWB4"/>
<dbReference type="InterPro" id="IPR052703">
    <property type="entry name" value="Aromatic_CoA_ox/epox"/>
</dbReference>
<dbReference type="Pfam" id="PF05138">
    <property type="entry name" value="PaaA_PaaC"/>
    <property type="match status" value="1"/>
</dbReference>
<proteinExistence type="predicted"/>
<evidence type="ECO:0000313" key="1">
    <source>
        <dbReference type="EMBL" id="ADQ69334.1"/>
    </source>
</evidence>
<keyword evidence="3" id="KW-1185">Reference proteome</keyword>
<dbReference type="GO" id="GO:0005829">
    <property type="term" value="C:cytosol"/>
    <property type="evidence" value="ECO:0007669"/>
    <property type="project" value="TreeGrafter"/>
</dbReference>
<dbReference type="InterPro" id="IPR011881">
    <property type="entry name" value="PaaA"/>
</dbReference>
<dbReference type="KEGG" id="hbo:Hbor_36280"/>
<reference evidence="3" key="1">
    <citation type="journal article" date="2009" name="Stand. Genomic Sci.">
        <title>Complete genome sequence of Halogeometricum borinquense type strain (PR3).</title>
        <authorList>
            <person name="Malfatti S."/>
            <person name="Tindall B.J."/>
            <person name="Schneider S."/>
            <person name="Fahnrich R."/>
            <person name="Lapidus A."/>
            <person name="Labuttii K."/>
            <person name="Copeland A."/>
            <person name="Glavina Del Rio T."/>
            <person name="Nolan M."/>
            <person name="Chen F."/>
            <person name="Lucas S."/>
            <person name="Tice H."/>
            <person name="Cheng J.F."/>
            <person name="Bruce D."/>
            <person name="Goodwin L."/>
            <person name="Pitluck S."/>
            <person name="Anderson I."/>
            <person name="Pati A."/>
            <person name="Ivanova N."/>
            <person name="Mavromatis K."/>
            <person name="Chen A."/>
            <person name="Palaniappan K."/>
            <person name="D'haeseleer P."/>
            <person name="Goker M."/>
            <person name="Bristow J."/>
            <person name="Eisen J.A."/>
            <person name="Markowitz V."/>
            <person name="Hugenholtz P."/>
            <person name="Kyrpides N.C."/>
            <person name="Klenk H.P."/>
            <person name="Chain P."/>
        </authorList>
    </citation>
    <scope>NUCLEOTIDE SEQUENCE [LARGE SCALE GENOMIC DNA]</scope>
    <source>
        <strain evidence="3">ATCC 700274 / DSM 11551 / JCM 10706 / KCTC 4070 / PR3</strain>
        <plasmid evidence="3">pHBOR04</plasmid>
    </source>
</reference>
<name>E4NWB4_HALBP</name>
<accession>E4NWB4</accession>
<dbReference type="InterPro" id="IPR012347">
    <property type="entry name" value="Ferritin-like"/>
</dbReference>
<dbReference type="NCBIfam" id="TIGR02156">
    <property type="entry name" value="PA_CoA_Oxy1"/>
    <property type="match status" value="1"/>
</dbReference>
<sequence>MMIEMDLETVKERAGPREFSPKDDMPEEYRKAATRMIQFHANSEIMGAYLERPFIRKAPSLERKLAFSAKVQDELGHGQLLYRAAESLGIKTREEMLDELAEGKGKFLNCFHYPMESWIETPMIGFFVDGAAMRRQATLKSSSWEPYAHAMDKVCFEEGFHVKHGESILRELSQGTKKQQEQLQEAFEMWWPRIIQFFGPTDDKSTHHDFAAEVGLKQNTNDELRKAFLNMYLPKVEKYGLELPEYPRIEYDEDTGEYTVNEDDLDWDEFFQIAKNEYEPGVGQIDSRKRTQEAVAWVRETMDEYEANTGGVTPATAD</sequence>
<keyword evidence="1" id="KW-0614">Plasmid</keyword>
<dbReference type="HOGENOM" id="CLU_879733_0_0_2"/>
<dbReference type="Gene3D" id="1.20.1260.10">
    <property type="match status" value="1"/>
</dbReference>
<dbReference type="GO" id="GO:0097266">
    <property type="term" value="F:phenylacetyl-CoA 1,2-epoxidase activity"/>
    <property type="evidence" value="ECO:0007669"/>
    <property type="project" value="InterPro"/>
</dbReference>
<evidence type="ECO:0000313" key="4">
    <source>
        <dbReference type="Proteomes" id="UP000011585"/>
    </source>
</evidence>
<dbReference type="GO" id="GO:0010124">
    <property type="term" value="P:phenylacetate catabolic process"/>
    <property type="evidence" value="ECO:0007669"/>
    <property type="project" value="InterPro"/>
</dbReference>
<reference evidence="2 4" key="3">
    <citation type="journal article" date="2014" name="PLoS Genet.">
        <title>Phylogenetically driven sequencing of extremely halophilic archaea reveals strategies for static and dynamic osmo-response.</title>
        <authorList>
            <person name="Becker E.A."/>
            <person name="Seitzer P.M."/>
            <person name="Tritt A."/>
            <person name="Larsen D."/>
            <person name="Krusor M."/>
            <person name="Yao A.I."/>
            <person name="Wu D."/>
            <person name="Madern D."/>
            <person name="Eisen J.A."/>
            <person name="Darling A.E."/>
            <person name="Facciotti M.T."/>
        </authorList>
    </citation>
    <scope>NUCLEOTIDE SEQUENCE [LARGE SCALE GENOMIC DNA]</scope>
    <source>
        <strain evidence="2 4">DSM 11551</strain>
    </source>
</reference>
<dbReference type="PATRIC" id="fig|469382.19.peg.2412"/>
<reference evidence="1" key="2">
    <citation type="submission" date="2009-08" db="EMBL/GenBank/DDBJ databases">
        <title>The complete plasmid4 of Halogeometricum borinquense DSM 11551.</title>
        <authorList>
            <consortium name="US DOE Joint Genome Institute (JGI-PGF)"/>
            <person name="Lucas S."/>
            <person name="Copeland A."/>
            <person name="Lapidus A."/>
            <person name="Glavina del Rio T."/>
            <person name="Dalin E."/>
            <person name="Tice H."/>
            <person name="Bruce D."/>
            <person name="Goodwin L."/>
            <person name="Pitluck S."/>
            <person name="Kyrpides N."/>
            <person name="Mavromatis K."/>
            <person name="Mikhailova N."/>
            <person name="Anderson I."/>
            <person name="Brettin T."/>
            <person name="Detter J.C."/>
            <person name="Han C."/>
            <person name="Larimer F."/>
            <person name="Land M."/>
            <person name="Hauser L."/>
            <person name="Markowitz V."/>
            <person name="Cheng J.-F."/>
            <person name="Hugenholtz P."/>
            <person name="Woyke T."/>
            <person name="Wu D."/>
            <person name="Tindal B."/>
            <person name="Klenk H.-P."/>
            <person name="Eisen J.A."/>
        </authorList>
    </citation>
    <scope>NUCLEOTIDE SEQUENCE</scope>
    <source>
        <strain evidence="1">PR 3</strain>
        <plasmid evidence="1">pHBOR04</plasmid>
    </source>
</reference>
<dbReference type="Proteomes" id="UP000006663">
    <property type="component" value="Plasmid pHBOR04"/>
</dbReference>
<dbReference type="EMBL" id="CP001694">
    <property type="protein sequence ID" value="ADQ69334.1"/>
    <property type="molecule type" value="Genomic_DNA"/>
</dbReference>
<dbReference type="PANTHER" id="PTHR30458">
    <property type="entry name" value="PHENYLACETIC ACID DEGRADATION PROTEIN PAA"/>
    <property type="match status" value="1"/>
</dbReference>
<dbReference type="EMBL" id="AOHT01000040">
    <property type="protein sequence ID" value="ELY26225.1"/>
    <property type="molecule type" value="Genomic_DNA"/>
</dbReference>
<dbReference type="InterPro" id="IPR007814">
    <property type="entry name" value="PaaA_PaaC"/>
</dbReference>
<evidence type="ECO:0000313" key="2">
    <source>
        <dbReference type="EMBL" id="ELY26225.1"/>
    </source>
</evidence>